<gene>
    <name evidence="1" type="ORF">V6N12_025123</name>
</gene>
<proteinExistence type="predicted"/>
<organism evidence="1 2">
    <name type="scientific">Hibiscus sabdariffa</name>
    <name type="common">roselle</name>
    <dbReference type="NCBI Taxonomy" id="183260"/>
    <lineage>
        <taxon>Eukaryota</taxon>
        <taxon>Viridiplantae</taxon>
        <taxon>Streptophyta</taxon>
        <taxon>Embryophyta</taxon>
        <taxon>Tracheophyta</taxon>
        <taxon>Spermatophyta</taxon>
        <taxon>Magnoliopsida</taxon>
        <taxon>eudicotyledons</taxon>
        <taxon>Gunneridae</taxon>
        <taxon>Pentapetalae</taxon>
        <taxon>rosids</taxon>
        <taxon>malvids</taxon>
        <taxon>Malvales</taxon>
        <taxon>Malvaceae</taxon>
        <taxon>Malvoideae</taxon>
        <taxon>Hibiscus</taxon>
    </lineage>
</organism>
<sequence>MVFSMAPRARGQIRIPCTTEDGCKAIECGGGAAHCIKGQCQCTAFETKPISCSKHTDCDKKLPKIRNNTIAIVVIIIMEAAAWRTRIVICISLLVMASDSSLLRLRGAEARGPFCCPRMVNCSLVCQGFPSRCVNCKCICDIRVDGAIDASPPMADVYFENQQLD</sequence>
<keyword evidence="2" id="KW-1185">Reference proteome</keyword>
<accession>A0ABR2BM80</accession>
<dbReference type="Proteomes" id="UP001472677">
    <property type="component" value="Unassembled WGS sequence"/>
</dbReference>
<protein>
    <recommendedName>
        <fullName evidence="3">EB domain-containing protein</fullName>
    </recommendedName>
</protein>
<dbReference type="EMBL" id="JBBPBM010000104">
    <property type="protein sequence ID" value="KAK8508014.1"/>
    <property type="molecule type" value="Genomic_DNA"/>
</dbReference>
<reference evidence="1 2" key="1">
    <citation type="journal article" date="2024" name="G3 (Bethesda)">
        <title>Genome assembly of Hibiscus sabdariffa L. provides insights into metabolisms of medicinal natural products.</title>
        <authorList>
            <person name="Kim T."/>
        </authorList>
    </citation>
    <scope>NUCLEOTIDE SEQUENCE [LARGE SCALE GENOMIC DNA]</scope>
    <source>
        <strain evidence="1">TK-2024</strain>
        <tissue evidence="1">Old leaves</tissue>
    </source>
</reference>
<evidence type="ECO:0000313" key="2">
    <source>
        <dbReference type="Proteomes" id="UP001472677"/>
    </source>
</evidence>
<comment type="caution">
    <text evidence="1">The sequence shown here is derived from an EMBL/GenBank/DDBJ whole genome shotgun (WGS) entry which is preliminary data.</text>
</comment>
<evidence type="ECO:0008006" key="3">
    <source>
        <dbReference type="Google" id="ProtNLM"/>
    </source>
</evidence>
<evidence type="ECO:0000313" key="1">
    <source>
        <dbReference type="EMBL" id="KAK8508014.1"/>
    </source>
</evidence>
<name>A0ABR2BM80_9ROSI</name>